<dbReference type="AlphaFoldDB" id="A0A2G5B2K8"/>
<keyword evidence="3" id="KW-1185">Reference proteome</keyword>
<organism evidence="2 3">
    <name type="scientific">Coemansia reversa (strain ATCC 12441 / NRRL 1564)</name>
    <dbReference type="NCBI Taxonomy" id="763665"/>
    <lineage>
        <taxon>Eukaryota</taxon>
        <taxon>Fungi</taxon>
        <taxon>Fungi incertae sedis</taxon>
        <taxon>Zoopagomycota</taxon>
        <taxon>Kickxellomycotina</taxon>
        <taxon>Kickxellomycetes</taxon>
        <taxon>Kickxellales</taxon>
        <taxon>Kickxellaceae</taxon>
        <taxon>Coemansia</taxon>
    </lineage>
</organism>
<dbReference type="Proteomes" id="UP000242474">
    <property type="component" value="Unassembled WGS sequence"/>
</dbReference>
<accession>A0A2G5B2K8</accession>
<protein>
    <submittedName>
        <fullName evidence="2">Uncharacterized protein</fullName>
    </submittedName>
</protein>
<feature type="coiled-coil region" evidence="1">
    <location>
        <begin position="85"/>
        <end position="112"/>
    </location>
</feature>
<dbReference type="OrthoDB" id="5575347at2759"/>
<proteinExistence type="predicted"/>
<reference evidence="2 3" key="1">
    <citation type="journal article" date="2015" name="Genome Biol. Evol.">
        <title>Phylogenomic analyses indicate that early fungi evolved digesting cell walls of algal ancestors of land plants.</title>
        <authorList>
            <person name="Chang Y."/>
            <person name="Wang S."/>
            <person name="Sekimoto S."/>
            <person name="Aerts A.L."/>
            <person name="Choi C."/>
            <person name="Clum A."/>
            <person name="LaButti K.M."/>
            <person name="Lindquist E.A."/>
            <person name="Yee Ngan C."/>
            <person name="Ohm R.A."/>
            <person name="Salamov A.A."/>
            <person name="Grigoriev I.V."/>
            <person name="Spatafora J.W."/>
            <person name="Berbee M.L."/>
        </authorList>
    </citation>
    <scope>NUCLEOTIDE SEQUENCE [LARGE SCALE GENOMIC DNA]</scope>
    <source>
        <strain evidence="2 3">NRRL 1564</strain>
    </source>
</reference>
<evidence type="ECO:0000256" key="1">
    <source>
        <dbReference type="SAM" id="Coils"/>
    </source>
</evidence>
<gene>
    <name evidence="2" type="ORF">COEREDRAFT_89707</name>
</gene>
<keyword evidence="1" id="KW-0175">Coiled coil</keyword>
<dbReference type="EMBL" id="KZ303542">
    <property type="protein sequence ID" value="PIA13250.1"/>
    <property type="molecule type" value="Genomic_DNA"/>
</dbReference>
<sequence>MASEENKILPEHIRLAGHWVDSTLTHAQSEQFSKIQEQITTATTHSTQTQTSISTIESQYNIASDIIQDERKVINRQLTGAAIQLDKLSQLVDALDKNVIEMEEAMSKAEDAVGMSLGGRLEQLARFFGSSALSNTSGVPYLRQWAPRDSAIPKPINTSHYFNTTDKVDTE</sequence>
<name>A0A2G5B2K8_COERN</name>
<evidence type="ECO:0000313" key="3">
    <source>
        <dbReference type="Proteomes" id="UP000242474"/>
    </source>
</evidence>
<evidence type="ECO:0000313" key="2">
    <source>
        <dbReference type="EMBL" id="PIA13250.1"/>
    </source>
</evidence>